<dbReference type="InParanoid" id="A0A136JIK8"/>
<feature type="compositionally biased region" description="Low complexity" evidence="1">
    <location>
        <begin position="1"/>
        <end position="15"/>
    </location>
</feature>
<dbReference type="InterPro" id="IPR021833">
    <property type="entry name" value="DUF3425"/>
</dbReference>
<feature type="region of interest" description="Disordered" evidence="1">
    <location>
        <begin position="357"/>
        <end position="401"/>
    </location>
</feature>
<dbReference type="Proteomes" id="UP000070501">
    <property type="component" value="Unassembled WGS sequence"/>
</dbReference>
<name>A0A136JIK8_9PEZI</name>
<feature type="compositionally biased region" description="Polar residues" evidence="1">
    <location>
        <begin position="278"/>
        <end position="291"/>
    </location>
</feature>
<evidence type="ECO:0008006" key="4">
    <source>
        <dbReference type="Google" id="ProtNLM"/>
    </source>
</evidence>
<gene>
    <name evidence="2" type="ORF">Micbo1qcDRAFT_229763</name>
</gene>
<organism evidence="2 3">
    <name type="scientific">Microdochium bolleyi</name>
    <dbReference type="NCBI Taxonomy" id="196109"/>
    <lineage>
        <taxon>Eukaryota</taxon>
        <taxon>Fungi</taxon>
        <taxon>Dikarya</taxon>
        <taxon>Ascomycota</taxon>
        <taxon>Pezizomycotina</taxon>
        <taxon>Sordariomycetes</taxon>
        <taxon>Xylariomycetidae</taxon>
        <taxon>Xylariales</taxon>
        <taxon>Microdochiaceae</taxon>
        <taxon>Microdochium</taxon>
    </lineage>
</organism>
<dbReference type="PANTHER" id="PTHR37012:SF2">
    <property type="entry name" value="BZIP DOMAIN-CONTAINING PROTEIN-RELATED"/>
    <property type="match status" value="1"/>
</dbReference>
<feature type="region of interest" description="Disordered" evidence="1">
    <location>
        <begin position="614"/>
        <end position="633"/>
    </location>
</feature>
<protein>
    <recommendedName>
        <fullName evidence="4">BZIP transcription factor</fullName>
    </recommendedName>
</protein>
<reference evidence="3" key="1">
    <citation type="submission" date="2016-02" db="EMBL/GenBank/DDBJ databases">
        <title>Draft genome sequence of Microdochium bolleyi, a fungal endophyte of beachgrass.</title>
        <authorList>
            <consortium name="DOE Joint Genome Institute"/>
            <person name="David A.S."/>
            <person name="May G."/>
            <person name="Haridas S."/>
            <person name="Lim J."/>
            <person name="Wang M."/>
            <person name="Labutti K."/>
            <person name="Lipzen A."/>
            <person name="Barry K."/>
            <person name="Grigoriev I.V."/>
        </authorList>
    </citation>
    <scope>NUCLEOTIDE SEQUENCE [LARGE SCALE GENOMIC DNA]</scope>
    <source>
        <strain evidence="3">J235TASD1</strain>
    </source>
</reference>
<feature type="region of interest" description="Disordered" evidence="1">
    <location>
        <begin position="1"/>
        <end position="165"/>
    </location>
</feature>
<feature type="compositionally biased region" description="Polar residues" evidence="1">
    <location>
        <begin position="98"/>
        <end position="116"/>
    </location>
</feature>
<feature type="compositionally biased region" description="Low complexity" evidence="1">
    <location>
        <begin position="257"/>
        <end position="267"/>
    </location>
</feature>
<proteinExistence type="predicted"/>
<feature type="region of interest" description="Disordered" evidence="1">
    <location>
        <begin position="230"/>
        <end position="291"/>
    </location>
</feature>
<keyword evidence="3" id="KW-1185">Reference proteome</keyword>
<dbReference type="Pfam" id="PF11905">
    <property type="entry name" value="DUF3425"/>
    <property type="match status" value="1"/>
</dbReference>
<dbReference type="PANTHER" id="PTHR37012">
    <property type="entry name" value="B-ZIP TRANSCRIPTION FACTOR (EUROFUNG)-RELATED"/>
    <property type="match status" value="1"/>
</dbReference>
<dbReference type="OrthoDB" id="4161589at2759"/>
<evidence type="ECO:0000256" key="1">
    <source>
        <dbReference type="SAM" id="MobiDB-lite"/>
    </source>
</evidence>
<sequence length="633" mass="68982">MPMPAASRAPGPAATGAGGHPSLPTSGHSAVDSMVHRYTSSSNNNIHHPGPVTAASASPLVQRTTSATSAASHAQHGSDDGMRGTARPTSNPHKRDLSQSLDAAQSPDSTVSSPANYGSGHDAGSVGPEEQRSKKRRGAPGSRGVANLTPEQLAKKRANDREAQRAIRERTKNQIEALEKRISELTSQQPYQELQAVIRAKEAVEAENAEIKNRLATIMSIIRPMMGAQADADYPSPLPTSMQTSPAEKQQTHANKPSPVVSAASPAQADHTWPPNASPNGPQATDVPSPNYNQYQMVSQQRKQSMNHLELGSGEHLKLDFLLGPNQHINRMQTGANGAQDTSAYHHLAMKHDWSAQGNHGLHTQSNMSESSPRSQASYAYSPAEPSGQSPGAPWDGSSGLTIKNSPATCPLDNLLLDFMHERRQRAAEGVPTHEVIGPRYPSVSSLLNPANSVYSHPLSKVFTDILATFPGICTLPEKVAVLYVMFVQMRWSISPTQENYDTLPQFIRPTKAQLSVPHPVWLDHLPFPGMRDKLIEDPLTDDVFDNFFIPFTSTISVNWPYEETDVFLQTPDGSEIMINPVFERHMRRGENWTLGEAFDKTFPRLRGTYNFKRSRRSKNAADQEDGQAAGHG</sequence>
<evidence type="ECO:0000313" key="3">
    <source>
        <dbReference type="Proteomes" id="UP000070501"/>
    </source>
</evidence>
<dbReference type="CDD" id="cd14688">
    <property type="entry name" value="bZIP_YAP"/>
    <property type="match status" value="1"/>
</dbReference>
<dbReference type="Gene3D" id="1.20.5.170">
    <property type="match status" value="1"/>
</dbReference>
<accession>A0A136JIK8</accession>
<feature type="compositionally biased region" description="Basic and acidic residues" evidence="1">
    <location>
        <begin position="153"/>
        <end position="165"/>
    </location>
</feature>
<dbReference type="EMBL" id="KQ964245">
    <property type="protein sequence ID" value="KXJ96985.1"/>
    <property type="molecule type" value="Genomic_DNA"/>
</dbReference>
<feature type="compositionally biased region" description="Polar residues" evidence="1">
    <location>
        <begin position="357"/>
        <end position="379"/>
    </location>
</feature>
<evidence type="ECO:0000313" key="2">
    <source>
        <dbReference type="EMBL" id="KXJ96985.1"/>
    </source>
</evidence>
<feature type="compositionally biased region" description="Polar residues" evidence="1">
    <location>
        <begin position="239"/>
        <end position="255"/>
    </location>
</feature>
<dbReference type="AlphaFoldDB" id="A0A136JIK8"/>